<accession>A0AAV0L7M0</accession>
<dbReference type="SUPFAM" id="SSF56112">
    <property type="entry name" value="Protein kinase-like (PK-like)"/>
    <property type="match status" value="1"/>
</dbReference>
<feature type="compositionally biased region" description="Basic and acidic residues" evidence="20">
    <location>
        <begin position="1"/>
        <end position="12"/>
    </location>
</feature>
<dbReference type="GO" id="GO:0005886">
    <property type="term" value="C:plasma membrane"/>
    <property type="evidence" value="ECO:0007669"/>
    <property type="project" value="UniProtKB-SubCell"/>
</dbReference>
<evidence type="ECO:0000259" key="21">
    <source>
        <dbReference type="PROSITE" id="PS50011"/>
    </source>
</evidence>
<keyword evidence="8" id="KW-0430">Lectin</keyword>
<comment type="caution">
    <text evidence="22">The sequence shown here is derived from an EMBL/GenBank/DDBJ whole genome shotgun (WGS) entry which is preliminary data.</text>
</comment>
<evidence type="ECO:0000256" key="12">
    <source>
        <dbReference type="ARBA" id="ARBA00022989"/>
    </source>
</evidence>
<dbReference type="EC" id="2.7.11.1" evidence="2"/>
<dbReference type="GO" id="GO:0005524">
    <property type="term" value="F:ATP binding"/>
    <property type="evidence" value="ECO:0007669"/>
    <property type="project" value="UniProtKB-UniRule"/>
</dbReference>
<dbReference type="PROSITE" id="PS00107">
    <property type="entry name" value="PROTEIN_KINASE_ATP"/>
    <property type="match status" value="1"/>
</dbReference>
<name>A0AAV0L7M0_9ROSI</name>
<evidence type="ECO:0000256" key="9">
    <source>
        <dbReference type="ARBA" id="ARBA00022741"/>
    </source>
</evidence>
<dbReference type="PANTHER" id="PTHR27006:SF597">
    <property type="entry name" value="PROTEIN KINASE DOMAIN-CONTAINING PROTEIN"/>
    <property type="match status" value="1"/>
</dbReference>
<proteinExistence type="predicted"/>
<dbReference type="GO" id="GO:0004674">
    <property type="term" value="F:protein serine/threonine kinase activity"/>
    <property type="evidence" value="ECO:0007669"/>
    <property type="project" value="UniProtKB-KW"/>
</dbReference>
<feature type="compositionally biased region" description="Polar residues" evidence="20">
    <location>
        <begin position="252"/>
        <end position="265"/>
    </location>
</feature>
<evidence type="ECO:0000256" key="17">
    <source>
        <dbReference type="ARBA" id="ARBA00047899"/>
    </source>
</evidence>
<evidence type="ECO:0000256" key="1">
    <source>
        <dbReference type="ARBA" id="ARBA00004251"/>
    </source>
</evidence>
<keyword evidence="13" id="KW-0472">Membrane</keyword>
<evidence type="ECO:0000256" key="8">
    <source>
        <dbReference type="ARBA" id="ARBA00022734"/>
    </source>
</evidence>
<evidence type="ECO:0000256" key="7">
    <source>
        <dbReference type="ARBA" id="ARBA00022729"/>
    </source>
</evidence>
<keyword evidence="14" id="KW-1015">Disulfide bond</keyword>
<organism evidence="22 23">
    <name type="scientific">Linum tenue</name>
    <dbReference type="NCBI Taxonomy" id="586396"/>
    <lineage>
        <taxon>Eukaryota</taxon>
        <taxon>Viridiplantae</taxon>
        <taxon>Streptophyta</taxon>
        <taxon>Embryophyta</taxon>
        <taxon>Tracheophyta</taxon>
        <taxon>Spermatophyta</taxon>
        <taxon>Magnoliopsida</taxon>
        <taxon>eudicotyledons</taxon>
        <taxon>Gunneridae</taxon>
        <taxon>Pentapetalae</taxon>
        <taxon>rosids</taxon>
        <taxon>fabids</taxon>
        <taxon>Malpighiales</taxon>
        <taxon>Linaceae</taxon>
        <taxon>Linum</taxon>
    </lineage>
</organism>
<dbReference type="Pfam" id="PF07714">
    <property type="entry name" value="PK_Tyr_Ser-Thr"/>
    <property type="match status" value="1"/>
</dbReference>
<evidence type="ECO:0000313" key="22">
    <source>
        <dbReference type="EMBL" id="CAI0429329.1"/>
    </source>
</evidence>
<feature type="region of interest" description="Disordered" evidence="20">
    <location>
        <begin position="1"/>
        <end position="21"/>
    </location>
</feature>
<evidence type="ECO:0000256" key="15">
    <source>
        <dbReference type="ARBA" id="ARBA00023170"/>
    </source>
</evidence>
<dbReference type="Gene3D" id="1.10.510.10">
    <property type="entry name" value="Transferase(Phosphotransferase) domain 1"/>
    <property type="match status" value="1"/>
</dbReference>
<dbReference type="AlphaFoldDB" id="A0AAV0L7M0"/>
<feature type="region of interest" description="Disordered" evidence="20">
    <location>
        <begin position="245"/>
        <end position="265"/>
    </location>
</feature>
<dbReference type="Gene3D" id="3.30.200.20">
    <property type="entry name" value="Phosphorylase Kinase, domain 1"/>
    <property type="match status" value="1"/>
</dbReference>
<keyword evidence="6" id="KW-0812">Transmembrane</keyword>
<dbReference type="EMBL" id="CAMGYJ010000006">
    <property type="protein sequence ID" value="CAI0429329.1"/>
    <property type="molecule type" value="Genomic_DNA"/>
</dbReference>
<dbReference type="GO" id="GO:0030246">
    <property type="term" value="F:carbohydrate binding"/>
    <property type="evidence" value="ECO:0007669"/>
    <property type="project" value="UniProtKB-KW"/>
</dbReference>
<evidence type="ECO:0000256" key="18">
    <source>
        <dbReference type="ARBA" id="ARBA00048679"/>
    </source>
</evidence>
<evidence type="ECO:0000256" key="13">
    <source>
        <dbReference type="ARBA" id="ARBA00023136"/>
    </source>
</evidence>
<keyword evidence="12" id="KW-1133">Transmembrane helix</keyword>
<evidence type="ECO:0000256" key="4">
    <source>
        <dbReference type="ARBA" id="ARBA00022527"/>
    </source>
</evidence>
<evidence type="ECO:0000256" key="11">
    <source>
        <dbReference type="ARBA" id="ARBA00022840"/>
    </source>
</evidence>
<dbReference type="FunFam" id="3.30.200.20:FF:000330">
    <property type="entry name" value="G-type lectin S-receptor-like serine/threonine-protein kinase At4g03230"/>
    <property type="match status" value="1"/>
</dbReference>
<keyword evidence="23" id="KW-1185">Reference proteome</keyword>
<dbReference type="FunFam" id="1.10.510.10:FF:001023">
    <property type="entry name" value="Os07g0541700 protein"/>
    <property type="match status" value="1"/>
</dbReference>
<evidence type="ECO:0000256" key="20">
    <source>
        <dbReference type="SAM" id="MobiDB-lite"/>
    </source>
</evidence>
<keyword evidence="16" id="KW-0325">Glycoprotein</keyword>
<keyword evidence="7" id="KW-0732">Signal</keyword>
<feature type="domain" description="Protein kinase" evidence="21">
    <location>
        <begin position="39"/>
        <end position="265"/>
    </location>
</feature>
<keyword evidence="10" id="KW-0418">Kinase</keyword>
<keyword evidence="5" id="KW-0808">Transferase</keyword>
<evidence type="ECO:0000313" key="23">
    <source>
        <dbReference type="Proteomes" id="UP001154282"/>
    </source>
</evidence>
<dbReference type="InterPro" id="IPR000719">
    <property type="entry name" value="Prot_kinase_dom"/>
</dbReference>
<dbReference type="InterPro" id="IPR017441">
    <property type="entry name" value="Protein_kinase_ATP_BS"/>
</dbReference>
<evidence type="ECO:0000256" key="14">
    <source>
        <dbReference type="ARBA" id="ARBA00023157"/>
    </source>
</evidence>
<keyword evidence="11 19" id="KW-0067">ATP-binding</keyword>
<dbReference type="InterPro" id="IPR011009">
    <property type="entry name" value="Kinase-like_dom_sf"/>
</dbReference>
<keyword evidence="3" id="KW-1003">Cell membrane</keyword>
<dbReference type="Proteomes" id="UP001154282">
    <property type="component" value="Unassembled WGS sequence"/>
</dbReference>
<reference evidence="22" key="1">
    <citation type="submission" date="2022-08" db="EMBL/GenBank/DDBJ databases">
        <authorList>
            <person name="Gutierrez-Valencia J."/>
        </authorList>
    </citation>
    <scope>NUCLEOTIDE SEQUENCE</scope>
</reference>
<keyword evidence="15" id="KW-0675">Receptor</keyword>
<evidence type="ECO:0000256" key="16">
    <source>
        <dbReference type="ARBA" id="ARBA00023180"/>
    </source>
</evidence>
<keyword evidence="4" id="KW-0723">Serine/threonine-protein kinase</keyword>
<gene>
    <name evidence="22" type="ORF">LITE_LOCUS22072</name>
</gene>
<comment type="subcellular location">
    <subcellularLocation>
        <location evidence="1">Cell membrane</location>
        <topology evidence="1">Single-pass type I membrane protein</topology>
    </subcellularLocation>
</comment>
<keyword evidence="9 19" id="KW-0547">Nucleotide-binding</keyword>
<evidence type="ECO:0000256" key="6">
    <source>
        <dbReference type="ARBA" id="ARBA00022692"/>
    </source>
</evidence>
<dbReference type="PROSITE" id="PS50011">
    <property type="entry name" value="PROTEIN_KINASE_DOM"/>
    <property type="match status" value="1"/>
</dbReference>
<evidence type="ECO:0000256" key="19">
    <source>
        <dbReference type="PROSITE-ProRule" id="PRU10141"/>
    </source>
</evidence>
<dbReference type="PANTHER" id="PTHR27006">
    <property type="entry name" value="PROMASTIGOTE SURFACE ANTIGEN PROTEIN PSA"/>
    <property type="match status" value="1"/>
</dbReference>
<evidence type="ECO:0000256" key="3">
    <source>
        <dbReference type="ARBA" id="ARBA00022475"/>
    </source>
</evidence>
<evidence type="ECO:0000256" key="10">
    <source>
        <dbReference type="ARBA" id="ARBA00022777"/>
    </source>
</evidence>
<sequence>MESEGTKTKGGDEIEEDDDPGHDLTIYSVHSIVTATDNFSLRNKLGQGGFGHVYKGKLSGGREVAVKKLSKRSDQGLVEFRNEPILIAKLQHRNLVSLLGCCIHGEEKMLVYEYMPNKSLDFFVFDESKRSLLCWNKRFIIIEGIAQGLLYLHKHSRVKIIHRDLKVEIVSGRKNYHLIQLDPAINLVGYAWKLWKEGTPLFEYNASDRPSMSEVISMLTNEVEPLPVPKQPGFTMTRTVSIGKERREPENCSANEVTMTSMSPR</sequence>
<evidence type="ECO:0000256" key="2">
    <source>
        <dbReference type="ARBA" id="ARBA00012513"/>
    </source>
</evidence>
<protein>
    <recommendedName>
        <fullName evidence="2">non-specific serine/threonine protein kinase</fullName>
        <ecNumber evidence="2">2.7.11.1</ecNumber>
    </recommendedName>
</protein>
<evidence type="ECO:0000256" key="5">
    <source>
        <dbReference type="ARBA" id="ARBA00022679"/>
    </source>
</evidence>
<dbReference type="InterPro" id="IPR001245">
    <property type="entry name" value="Ser-Thr/Tyr_kinase_cat_dom"/>
</dbReference>
<feature type="binding site" evidence="19">
    <location>
        <position position="68"/>
    </location>
    <ligand>
        <name>ATP</name>
        <dbReference type="ChEBI" id="CHEBI:30616"/>
    </ligand>
</feature>
<comment type="catalytic activity">
    <reaction evidence="17">
        <text>L-threonyl-[protein] + ATP = O-phospho-L-threonyl-[protein] + ADP + H(+)</text>
        <dbReference type="Rhea" id="RHEA:46608"/>
        <dbReference type="Rhea" id="RHEA-COMP:11060"/>
        <dbReference type="Rhea" id="RHEA-COMP:11605"/>
        <dbReference type="ChEBI" id="CHEBI:15378"/>
        <dbReference type="ChEBI" id="CHEBI:30013"/>
        <dbReference type="ChEBI" id="CHEBI:30616"/>
        <dbReference type="ChEBI" id="CHEBI:61977"/>
        <dbReference type="ChEBI" id="CHEBI:456216"/>
        <dbReference type="EC" id="2.7.11.1"/>
    </reaction>
</comment>
<comment type="catalytic activity">
    <reaction evidence="18">
        <text>L-seryl-[protein] + ATP = O-phospho-L-seryl-[protein] + ADP + H(+)</text>
        <dbReference type="Rhea" id="RHEA:17989"/>
        <dbReference type="Rhea" id="RHEA-COMP:9863"/>
        <dbReference type="Rhea" id="RHEA-COMP:11604"/>
        <dbReference type="ChEBI" id="CHEBI:15378"/>
        <dbReference type="ChEBI" id="CHEBI:29999"/>
        <dbReference type="ChEBI" id="CHEBI:30616"/>
        <dbReference type="ChEBI" id="CHEBI:83421"/>
        <dbReference type="ChEBI" id="CHEBI:456216"/>
        <dbReference type="EC" id="2.7.11.1"/>
    </reaction>
</comment>